<evidence type="ECO:0000259" key="1">
    <source>
        <dbReference type="Pfam" id="PF01609"/>
    </source>
</evidence>
<dbReference type="GO" id="GO:0006313">
    <property type="term" value="P:DNA transposition"/>
    <property type="evidence" value="ECO:0007669"/>
    <property type="project" value="InterPro"/>
</dbReference>
<evidence type="ECO:0000313" key="2">
    <source>
        <dbReference type="EMBL" id="TLD40196.1"/>
    </source>
</evidence>
<dbReference type="InterPro" id="IPR012337">
    <property type="entry name" value="RNaseH-like_sf"/>
</dbReference>
<dbReference type="InterPro" id="IPR002559">
    <property type="entry name" value="Transposase_11"/>
</dbReference>
<protein>
    <submittedName>
        <fullName evidence="2">Mobile element protein</fullName>
    </submittedName>
</protein>
<dbReference type="EMBL" id="SULG01000122">
    <property type="protein sequence ID" value="TLD40196.1"/>
    <property type="molecule type" value="Genomic_DNA"/>
</dbReference>
<reference evidence="2 3" key="1">
    <citation type="submission" date="2019-04" db="EMBL/GenBank/DDBJ databases">
        <title>Genome of a novel bacterium Candidatus Jettenia ecosi reconstructed from metagenome of an anammox bioreactor.</title>
        <authorList>
            <person name="Mardanov A.V."/>
            <person name="Beletsky A.V."/>
            <person name="Ravin N.V."/>
            <person name="Botchkova E.A."/>
            <person name="Litti Y.V."/>
            <person name="Nozhevnikova A.N."/>
        </authorList>
    </citation>
    <scope>NUCLEOTIDE SEQUENCE [LARGE SCALE GENOMIC DNA]</scope>
    <source>
        <strain evidence="2">J2</strain>
    </source>
</reference>
<organism evidence="2 3">
    <name type="scientific">Candidatus Jettenia ecosi</name>
    <dbReference type="NCBI Taxonomy" id="2494326"/>
    <lineage>
        <taxon>Bacteria</taxon>
        <taxon>Pseudomonadati</taxon>
        <taxon>Planctomycetota</taxon>
        <taxon>Candidatus Brocadiia</taxon>
        <taxon>Candidatus Brocadiales</taxon>
        <taxon>Candidatus Brocadiaceae</taxon>
        <taxon>Candidatus Jettenia</taxon>
    </lineage>
</organism>
<proteinExistence type="predicted"/>
<accession>A0A533Q6I0</accession>
<name>A0A533Q6I0_9BACT</name>
<feature type="domain" description="Transposase IS4-like" evidence="1">
    <location>
        <begin position="42"/>
        <end position="208"/>
    </location>
</feature>
<dbReference type="Pfam" id="PF01609">
    <property type="entry name" value="DDE_Tnp_1"/>
    <property type="match status" value="1"/>
</dbReference>
<comment type="caution">
    <text evidence="2">The sequence shown here is derived from an EMBL/GenBank/DDBJ whole genome shotgun (WGS) entry which is preliminary data.</text>
</comment>
<dbReference type="AlphaFoldDB" id="A0A533Q6I0"/>
<dbReference type="GO" id="GO:0004803">
    <property type="term" value="F:transposase activity"/>
    <property type="evidence" value="ECO:0007669"/>
    <property type="project" value="InterPro"/>
</dbReference>
<gene>
    <name evidence="2" type="ORF">JETT_3548</name>
</gene>
<evidence type="ECO:0000313" key="3">
    <source>
        <dbReference type="Proteomes" id="UP000319783"/>
    </source>
</evidence>
<dbReference type="GO" id="GO:0003677">
    <property type="term" value="F:DNA binding"/>
    <property type="evidence" value="ECO:0007669"/>
    <property type="project" value="InterPro"/>
</dbReference>
<sequence length="209" mass="24335">MFESELVLVDATYHTAYTLSVKQVPPSRKDSEENTIDSAVNHIKMLKQERITIALPQYIASDGFYAKRRFINGALEAGFHVISKLRKDANLRYLYEPPRRQRKKRGRPRRYGSKINLDSLDLSKFFCYAIDEHIRLSGGIVYRVFLKRKIHLVSVTYADTAGKQSYALLFSTDVTLDVRTLYRYYTARFQIEFVFRDAKQFTGLTHCQA</sequence>
<dbReference type="SUPFAM" id="SSF53098">
    <property type="entry name" value="Ribonuclease H-like"/>
    <property type="match status" value="1"/>
</dbReference>
<dbReference type="Proteomes" id="UP000319783">
    <property type="component" value="Unassembled WGS sequence"/>
</dbReference>